<accession>A0A836CIN9</accession>
<feature type="compositionally biased region" description="Low complexity" evidence="1">
    <location>
        <begin position="231"/>
        <end position="258"/>
    </location>
</feature>
<dbReference type="Proteomes" id="UP000664859">
    <property type="component" value="Unassembled WGS sequence"/>
</dbReference>
<keyword evidence="3" id="KW-1185">Reference proteome</keyword>
<sequence length="342" mass="34087">MYKYHIANLSTVYTGRSRLDNHTPRAMARPPPWVLGRERRLQGLCTTVQRNAAAAAKPAWNDCCALPESRLGLREVYRRRQQGGAAASPAAAAAAAAAAVSTALVLRRPQSAGARTQQQQQQQHAGGGAASGGSGGAASTAARARPQSASVRRGGGMGGDVSTAQWQRSGSGGGTGSGGGGGGSGSGSGSGCDAGGCSGGGGDGRHSGSGRGGGGGGDEGSGNASADDLKTAAGTCNAAPTAAAPAETPQAQQQQSQQHGDARCAGNVDGVSGSSAEGGDSAALLAQAYQISAEQYGVYRAFTELLASLDPVRQTQLLEDAYRDAQEYTCLKDYTGVVFPSK</sequence>
<protein>
    <submittedName>
        <fullName evidence="2">Uncharacterized protein</fullName>
    </submittedName>
</protein>
<comment type="caution">
    <text evidence="2">The sequence shown here is derived from an EMBL/GenBank/DDBJ whole genome shotgun (WGS) entry which is preliminary data.</text>
</comment>
<feature type="compositionally biased region" description="Low complexity" evidence="1">
    <location>
        <begin position="137"/>
        <end position="150"/>
    </location>
</feature>
<evidence type="ECO:0000313" key="3">
    <source>
        <dbReference type="Proteomes" id="UP000664859"/>
    </source>
</evidence>
<evidence type="ECO:0000256" key="1">
    <source>
        <dbReference type="SAM" id="MobiDB-lite"/>
    </source>
</evidence>
<reference evidence="2" key="1">
    <citation type="submission" date="2021-02" db="EMBL/GenBank/DDBJ databases">
        <title>First Annotated Genome of the Yellow-green Alga Tribonema minus.</title>
        <authorList>
            <person name="Mahan K.M."/>
        </authorList>
    </citation>
    <scope>NUCLEOTIDE SEQUENCE</scope>
    <source>
        <strain evidence="2">UTEX B ZZ1240</strain>
    </source>
</reference>
<feature type="compositionally biased region" description="Low complexity" evidence="1">
    <location>
        <begin position="268"/>
        <end position="277"/>
    </location>
</feature>
<organism evidence="2 3">
    <name type="scientific">Tribonema minus</name>
    <dbReference type="NCBI Taxonomy" id="303371"/>
    <lineage>
        <taxon>Eukaryota</taxon>
        <taxon>Sar</taxon>
        <taxon>Stramenopiles</taxon>
        <taxon>Ochrophyta</taxon>
        <taxon>PX clade</taxon>
        <taxon>Xanthophyceae</taxon>
        <taxon>Tribonematales</taxon>
        <taxon>Tribonemataceae</taxon>
        <taxon>Tribonema</taxon>
    </lineage>
</organism>
<name>A0A836CIN9_9STRA</name>
<feature type="compositionally biased region" description="Gly residues" evidence="1">
    <location>
        <begin position="170"/>
        <end position="220"/>
    </location>
</feature>
<feature type="region of interest" description="Disordered" evidence="1">
    <location>
        <begin position="109"/>
        <end position="277"/>
    </location>
</feature>
<evidence type="ECO:0000313" key="2">
    <source>
        <dbReference type="EMBL" id="KAG5186698.1"/>
    </source>
</evidence>
<feature type="compositionally biased region" description="Low complexity" evidence="1">
    <location>
        <begin position="110"/>
        <end position="124"/>
    </location>
</feature>
<dbReference type="AlphaFoldDB" id="A0A836CIN9"/>
<dbReference type="EMBL" id="JAFCMP010000106">
    <property type="protein sequence ID" value="KAG5186698.1"/>
    <property type="molecule type" value="Genomic_DNA"/>
</dbReference>
<feature type="compositionally biased region" description="Gly residues" evidence="1">
    <location>
        <begin position="125"/>
        <end position="136"/>
    </location>
</feature>
<gene>
    <name evidence="2" type="ORF">JKP88DRAFT_254408</name>
</gene>
<proteinExistence type="predicted"/>